<keyword evidence="2" id="KW-0472">Membrane</keyword>
<dbReference type="RefSeq" id="XP_070885774.1">
    <property type="nucleotide sequence ID" value="XM_071024515.1"/>
</dbReference>
<accession>A0ABR4LQH1</accession>
<dbReference type="Proteomes" id="UP001610432">
    <property type="component" value="Unassembled WGS sequence"/>
</dbReference>
<dbReference type="GeneID" id="98139587"/>
<gene>
    <name evidence="3" type="ORF">BJX67DRAFT_129060</name>
</gene>
<keyword evidence="2" id="KW-1133">Transmembrane helix</keyword>
<protein>
    <submittedName>
        <fullName evidence="3">Uncharacterized protein</fullName>
    </submittedName>
</protein>
<evidence type="ECO:0000313" key="4">
    <source>
        <dbReference type="Proteomes" id="UP001610432"/>
    </source>
</evidence>
<keyword evidence="4" id="KW-1185">Reference proteome</keyword>
<sequence length="68" mass="7517">MAFLLRRMGSASQASKVGRGEGFQRWKRLLSVVCICGVYIYVFFPVSSHLSSASQLKLCGPIILTGFF</sequence>
<keyword evidence="2" id="KW-0812">Transmembrane</keyword>
<name>A0ABR4LQH1_9EURO</name>
<organism evidence="3 4">
    <name type="scientific">Aspergillus lucknowensis</name>
    <dbReference type="NCBI Taxonomy" id="176173"/>
    <lineage>
        <taxon>Eukaryota</taxon>
        <taxon>Fungi</taxon>
        <taxon>Dikarya</taxon>
        <taxon>Ascomycota</taxon>
        <taxon>Pezizomycotina</taxon>
        <taxon>Eurotiomycetes</taxon>
        <taxon>Eurotiomycetidae</taxon>
        <taxon>Eurotiales</taxon>
        <taxon>Aspergillaceae</taxon>
        <taxon>Aspergillus</taxon>
        <taxon>Aspergillus subgen. Nidulantes</taxon>
    </lineage>
</organism>
<dbReference type="EMBL" id="JBFXLQ010000023">
    <property type="protein sequence ID" value="KAL2866795.1"/>
    <property type="molecule type" value="Genomic_DNA"/>
</dbReference>
<evidence type="ECO:0000256" key="1">
    <source>
        <dbReference type="SAM" id="MobiDB-lite"/>
    </source>
</evidence>
<reference evidence="3 4" key="1">
    <citation type="submission" date="2024-07" db="EMBL/GenBank/DDBJ databases">
        <title>Section-level genome sequencing and comparative genomics of Aspergillus sections Usti and Cavernicolus.</title>
        <authorList>
            <consortium name="Lawrence Berkeley National Laboratory"/>
            <person name="Nybo J.L."/>
            <person name="Vesth T.C."/>
            <person name="Theobald S."/>
            <person name="Frisvad J.C."/>
            <person name="Larsen T.O."/>
            <person name="Kjaerboelling I."/>
            <person name="Rothschild-Mancinelli K."/>
            <person name="Lyhne E.K."/>
            <person name="Kogle M.E."/>
            <person name="Barry K."/>
            <person name="Clum A."/>
            <person name="Na H."/>
            <person name="Ledsgaard L."/>
            <person name="Lin J."/>
            <person name="Lipzen A."/>
            <person name="Kuo A."/>
            <person name="Riley R."/>
            <person name="Mondo S."/>
            <person name="Labutti K."/>
            <person name="Haridas S."/>
            <person name="Pangalinan J."/>
            <person name="Salamov A.A."/>
            <person name="Simmons B.A."/>
            <person name="Magnuson J.K."/>
            <person name="Chen J."/>
            <person name="Drula E."/>
            <person name="Henrissat B."/>
            <person name="Wiebenga A."/>
            <person name="Lubbers R.J."/>
            <person name="Gomes A.C."/>
            <person name="Macurrencykelacurrency M.R."/>
            <person name="Stajich J."/>
            <person name="Grigoriev I.V."/>
            <person name="Mortensen U.H."/>
            <person name="De Vries R.P."/>
            <person name="Baker S.E."/>
            <person name="Andersen M.R."/>
        </authorList>
    </citation>
    <scope>NUCLEOTIDE SEQUENCE [LARGE SCALE GENOMIC DNA]</scope>
    <source>
        <strain evidence="3 4">CBS 449.75</strain>
    </source>
</reference>
<evidence type="ECO:0000313" key="3">
    <source>
        <dbReference type="EMBL" id="KAL2866795.1"/>
    </source>
</evidence>
<comment type="caution">
    <text evidence="3">The sequence shown here is derived from an EMBL/GenBank/DDBJ whole genome shotgun (WGS) entry which is preliminary data.</text>
</comment>
<proteinExistence type="predicted"/>
<evidence type="ECO:0000256" key="2">
    <source>
        <dbReference type="SAM" id="Phobius"/>
    </source>
</evidence>
<feature type="region of interest" description="Disordered" evidence="1">
    <location>
        <begin position="1"/>
        <end position="20"/>
    </location>
</feature>
<feature type="transmembrane region" description="Helical" evidence="2">
    <location>
        <begin position="29"/>
        <end position="47"/>
    </location>
</feature>